<dbReference type="PANTHER" id="PTHR33164:SF99">
    <property type="entry name" value="MARR FAMILY REGULATORY PROTEIN"/>
    <property type="match status" value="1"/>
</dbReference>
<dbReference type="InterPro" id="IPR000835">
    <property type="entry name" value="HTH_MarR-typ"/>
</dbReference>
<proteinExistence type="predicted"/>
<dbReference type="InterPro" id="IPR039422">
    <property type="entry name" value="MarR/SlyA-like"/>
</dbReference>
<dbReference type="Pfam" id="PF12802">
    <property type="entry name" value="MarR_2"/>
    <property type="match status" value="1"/>
</dbReference>
<evidence type="ECO:0000256" key="3">
    <source>
        <dbReference type="ARBA" id="ARBA00023163"/>
    </source>
</evidence>
<protein>
    <submittedName>
        <fullName evidence="5">DNA-binding MarR family transcriptional regulator</fullName>
    </submittedName>
</protein>
<dbReference type="AlphaFoldDB" id="A0A841FMX5"/>
<evidence type="ECO:0000313" key="5">
    <source>
        <dbReference type="EMBL" id="MBB6038661.1"/>
    </source>
</evidence>
<keyword evidence="1" id="KW-0805">Transcription regulation</keyword>
<reference evidence="5 6" key="1">
    <citation type="submission" date="2020-08" db="EMBL/GenBank/DDBJ databases">
        <title>Genomic Encyclopedia of Type Strains, Phase IV (KMG-IV): sequencing the most valuable type-strain genomes for metagenomic binning, comparative biology and taxonomic classification.</title>
        <authorList>
            <person name="Goeker M."/>
        </authorList>
    </citation>
    <scope>NUCLEOTIDE SEQUENCE [LARGE SCALE GENOMIC DNA]</scope>
    <source>
        <strain evidence="5 6">YIM 65646</strain>
    </source>
</reference>
<accession>A0A841FMX5</accession>
<evidence type="ECO:0000256" key="1">
    <source>
        <dbReference type="ARBA" id="ARBA00023015"/>
    </source>
</evidence>
<dbReference type="InterPro" id="IPR023187">
    <property type="entry name" value="Tscrpt_reg_MarR-type_CS"/>
</dbReference>
<evidence type="ECO:0000256" key="2">
    <source>
        <dbReference type="ARBA" id="ARBA00023125"/>
    </source>
</evidence>
<dbReference type="EMBL" id="JACHGT010000017">
    <property type="protein sequence ID" value="MBB6038661.1"/>
    <property type="molecule type" value="Genomic_DNA"/>
</dbReference>
<dbReference type="RefSeq" id="WP_184791439.1">
    <property type="nucleotide sequence ID" value="NZ_BONT01000069.1"/>
</dbReference>
<dbReference type="SMART" id="SM00347">
    <property type="entry name" value="HTH_MARR"/>
    <property type="match status" value="1"/>
</dbReference>
<sequence>MTTGTGGPPLLMLLTRMRDTILNGLHDRLAEEGFEGVRSVHGSVFRTIDPEGSRLTTLAERAGLTKQAMAELVMDLENRGYVERLADATDRRAKIIRLTKAGREAQAAAARILGDTERRWAGLIGEEQFAALKGTLAQAIEIEATST</sequence>
<comment type="caution">
    <text evidence="5">The sequence shown here is derived from an EMBL/GenBank/DDBJ whole genome shotgun (WGS) entry which is preliminary data.</text>
</comment>
<dbReference type="InterPro" id="IPR036390">
    <property type="entry name" value="WH_DNA-bd_sf"/>
</dbReference>
<dbReference type="PANTHER" id="PTHR33164">
    <property type="entry name" value="TRANSCRIPTIONAL REGULATOR, MARR FAMILY"/>
    <property type="match status" value="1"/>
</dbReference>
<dbReference type="SUPFAM" id="SSF46785">
    <property type="entry name" value="Winged helix' DNA-binding domain"/>
    <property type="match status" value="1"/>
</dbReference>
<dbReference type="Gene3D" id="1.10.10.10">
    <property type="entry name" value="Winged helix-like DNA-binding domain superfamily/Winged helix DNA-binding domain"/>
    <property type="match status" value="1"/>
</dbReference>
<name>A0A841FMX5_9ACTN</name>
<dbReference type="GO" id="GO:0003677">
    <property type="term" value="F:DNA binding"/>
    <property type="evidence" value="ECO:0007669"/>
    <property type="project" value="UniProtKB-KW"/>
</dbReference>
<dbReference type="GO" id="GO:0006950">
    <property type="term" value="P:response to stress"/>
    <property type="evidence" value="ECO:0007669"/>
    <property type="project" value="TreeGrafter"/>
</dbReference>
<dbReference type="InterPro" id="IPR036388">
    <property type="entry name" value="WH-like_DNA-bd_sf"/>
</dbReference>
<dbReference type="PROSITE" id="PS50995">
    <property type="entry name" value="HTH_MARR_2"/>
    <property type="match status" value="1"/>
</dbReference>
<dbReference type="PRINTS" id="PR00598">
    <property type="entry name" value="HTHMARR"/>
</dbReference>
<evidence type="ECO:0000259" key="4">
    <source>
        <dbReference type="PROSITE" id="PS50995"/>
    </source>
</evidence>
<dbReference type="PROSITE" id="PS01117">
    <property type="entry name" value="HTH_MARR_1"/>
    <property type="match status" value="1"/>
</dbReference>
<organism evidence="5 6">
    <name type="scientific">Phytomonospora endophytica</name>
    <dbReference type="NCBI Taxonomy" id="714109"/>
    <lineage>
        <taxon>Bacteria</taxon>
        <taxon>Bacillati</taxon>
        <taxon>Actinomycetota</taxon>
        <taxon>Actinomycetes</taxon>
        <taxon>Micromonosporales</taxon>
        <taxon>Micromonosporaceae</taxon>
        <taxon>Phytomonospora</taxon>
    </lineage>
</organism>
<dbReference type="GO" id="GO:0003700">
    <property type="term" value="F:DNA-binding transcription factor activity"/>
    <property type="evidence" value="ECO:0007669"/>
    <property type="project" value="InterPro"/>
</dbReference>
<gene>
    <name evidence="5" type="ORF">HNR73_006547</name>
</gene>
<keyword evidence="2 5" id="KW-0238">DNA-binding</keyword>
<dbReference type="Proteomes" id="UP000548476">
    <property type="component" value="Unassembled WGS sequence"/>
</dbReference>
<evidence type="ECO:0000313" key="6">
    <source>
        <dbReference type="Proteomes" id="UP000548476"/>
    </source>
</evidence>
<feature type="domain" description="HTH marR-type" evidence="4">
    <location>
        <begin position="7"/>
        <end position="141"/>
    </location>
</feature>
<keyword evidence="6" id="KW-1185">Reference proteome</keyword>
<keyword evidence="3" id="KW-0804">Transcription</keyword>